<comment type="cofactor">
    <cofactor evidence="6">
        <name>Mg(2+)</name>
        <dbReference type="ChEBI" id="CHEBI:18420"/>
    </cofactor>
    <cofactor evidence="6">
        <name>Mn(2+)</name>
        <dbReference type="ChEBI" id="CHEBI:29035"/>
    </cofactor>
</comment>
<dbReference type="Proteomes" id="UP001250656">
    <property type="component" value="Unassembled WGS sequence"/>
</dbReference>
<sequence>MRHSSIPSAQLIVQHCKAKQIKNVIISPGSRNAPLTIDFTEDPYFSCFSVIDERSAAFFALGIAQHLCQPVAVVCTSGSALLNYYPAVAEAFYSGLPLVVISADRPVYKIDVGDGQTIRQDDVFHRHIGYSTNLKQDVVHATERIELYAPEWLQGNSEEASQTRIQQHNDRELNTALNVALKIKLPVHINVPFEEPLYDTARKPAAVPLVVPAKKEEVDEISDIGNFVDLWNAAERKMVLVGVNPPHAVEQQFLDQLAEDPSVIVFTETTSNLHHPRFFTSIDSVLAPIEKRDNRDTVFQRLRPEILLTFGGLVVSKKIKAFLRKYKPRHHWHIDPLKAYDTFFSLNHHFKMAANLFFLQFLRKTKPVQSEYYSYSNSIRNAYVAKRKAYLERIPFSDMSVFKHILPGIPEGYQLHLANSSTVRYGQLFDLHPSLHVFCNRGTSGIDGSVSTAVGSSIYAENPTVLITGDLSFFYDSNGLWNNYLRPDFRIILINNNGGGIFRILPGKEETENFERFFETAHQRDVELLSRQFGFEYLSASDENGLTGMLSGFYEPSPHPKLLEVHTPRTMNDKILLGYFDFISSIKY</sequence>
<dbReference type="CDD" id="cd02009">
    <property type="entry name" value="TPP_SHCHC_synthase"/>
    <property type="match status" value="1"/>
</dbReference>
<reference evidence="9 10" key="1">
    <citation type="submission" date="2023-09" db="EMBL/GenBank/DDBJ databases">
        <title>Novel taxa isolated from Blanes Bay.</title>
        <authorList>
            <person name="Rey-Velasco X."/>
            <person name="Lucena T."/>
        </authorList>
    </citation>
    <scope>NUCLEOTIDE SEQUENCE [LARGE SCALE GENOMIC DNA]</scope>
    <source>
        <strain evidence="9 10">S334</strain>
    </source>
</reference>
<dbReference type="EC" id="2.2.1.9" evidence="6"/>
<evidence type="ECO:0000313" key="9">
    <source>
        <dbReference type="EMBL" id="MDT7830139.1"/>
    </source>
</evidence>
<dbReference type="InterPro" id="IPR011766">
    <property type="entry name" value="TPP_enzyme_TPP-bd"/>
</dbReference>
<feature type="domain" description="Thiamine pyrophosphate enzyme TPP-binding" evidence="7">
    <location>
        <begin position="426"/>
        <end position="550"/>
    </location>
</feature>
<evidence type="ECO:0000256" key="4">
    <source>
        <dbReference type="ARBA" id="ARBA00023052"/>
    </source>
</evidence>
<keyword evidence="1 6" id="KW-0808">Transferase</keyword>
<evidence type="ECO:0000256" key="3">
    <source>
        <dbReference type="ARBA" id="ARBA00022842"/>
    </source>
</evidence>
<dbReference type="InterPro" id="IPR029061">
    <property type="entry name" value="THDP-binding"/>
</dbReference>
<comment type="pathway">
    <text evidence="6">Quinol/quinone metabolism; 1,4-dihydroxy-2-naphthoate biosynthesis; 1,4-dihydroxy-2-naphthoate from chorismate: step 2/7.</text>
</comment>
<dbReference type="InterPro" id="IPR012001">
    <property type="entry name" value="Thiamin_PyroP_enz_TPP-bd_dom"/>
</dbReference>
<comment type="similarity">
    <text evidence="6">Belongs to the TPP enzyme family. MenD subfamily.</text>
</comment>
<dbReference type="Pfam" id="PF02776">
    <property type="entry name" value="TPP_enzyme_N"/>
    <property type="match status" value="1"/>
</dbReference>
<evidence type="ECO:0000256" key="2">
    <source>
        <dbReference type="ARBA" id="ARBA00022723"/>
    </source>
</evidence>
<comment type="subunit">
    <text evidence="6">Homodimer.</text>
</comment>
<comment type="function">
    <text evidence="6">Catalyzes the thiamine diphosphate-dependent decarboxylation of 2-oxoglutarate and the subsequent addition of the resulting succinic semialdehyde-thiamine pyrophosphate anion to isochorismate to yield 2-succinyl-5-enolpyruvyl-6-hydroxy-3-cyclohexene-1-carboxylate (SEPHCHC).</text>
</comment>
<keyword evidence="4 6" id="KW-0786">Thiamine pyrophosphate</keyword>
<dbReference type="RefSeq" id="WP_314016393.1">
    <property type="nucleotide sequence ID" value="NZ_JAVTTP010000001.1"/>
</dbReference>
<keyword evidence="10" id="KW-1185">Reference proteome</keyword>
<gene>
    <name evidence="6 9" type="primary">menD</name>
    <name evidence="9" type="ORF">RQM65_15840</name>
</gene>
<dbReference type="PIRSF" id="PIRSF004983">
    <property type="entry name" value="MenD"/>
    <property type="match status" value="1"/>
</dbReference>
<evidence type="ECO:0000256" key="5">
    <source>
        <dbReference type="ARBA" id="ARBA00023211"/>
    </source>
</evidence>
<dbReference type="Gene3D" id="3.40.50.1220">
    <property type="entry name" value="TPP-binding domain"/>
    <property type="match status" value="1"/>
</dbReference>
<dbReference type="NCBIfam" id="TIGR00173">
    <property type="entry name" value="menD"/>
    <property type="match status" value="1"/>
</dbReference>
<evidence type="ECO:0000313" key="10">
    <source>
        <dbReference type="Proteomes" id="UP001250656"/>
    </source>
</evidence>
<feature type="domain" description="Thiamine pyrophosphate enzyme N-terminal TPP-binding" evidence="8">
    <location>
        <begin position="9"/>
        <end position="116"/>
    </location>
</feature>
<dbReference type="SUPFAM" id="SSF52518">
    <property type="entry name" value="Thiamin diphosphate-binding fold (THDP-binding)"/>
    <property type="match status" value="2"/>
</dbReference>
<comment type="pathway">
    <text evidence="6">Quinol/quinone metabolism; menaquinone biosynthesis.</text>
</comment>
<dbReference type="PANTHER" id="PTHR42916">
    <property type="entry name" value="2-SUCCINYL-5-ENOLPYRUVYL-6-HYDROXY-3-CYCLOHEXENE-1-CARBOXYLATE SYNTHASE"/>
    <property type="match status" value="1"/>
</dbReference>
<comment type="cofactor">
    <cofactor evidence="6">
        <name>thiamine diphosphate</name>
        <dbReference type="ChEBI" id="CHEBI:58937"/>
    </cofactor>
    <text evidence="6">Binds 1 thiamine pyrophosphate per subunit.</text>
</comment>
<accession>A0ABU3LAC1</accession>
<dbReference type="InterPro" id="IPR004433">
    <property type="entry name" value="MenaQ_synth_MenD"/>
</dbReference>
<dbReference type="PANTHER" id="PTHR42916:SF1">
    <property type="entry name" value="PROTEIN PHYLLO, CHLOROPLASTIC"/>
    <property type="match status" value="1"/>
</dbReference>
<name>A0ABU3LAC1_9FLAO</name>
<dbReference type="Pfam" id="PF02775">
    <property type="entry name" value="TPP_enzyme_C"/>
    <property type="match status" value="1"/>
</dbReference>
<keyword evidence="2 6" id="KW-0479">Metal-binding</keyword>
<proteinExistence type="inferred from homology"/>
<keyword evidence="6" id="KW-0474">Menaquinone biosynthesis</keyword>
<dbReference type="Gene3D" id="3.40.50.970">
    <property type="match status" value="2"/>
</dbReference>
<protein>
    <recommendedName>
        <fullName evidence="6">2-succinyl-5-enolpyruvyl-6-hydroxy-3-cyclohexene-1-carboxylate synthase</fullName>
        <shortName evidence="6">SEPHCHC synthase</shortName>
        <ecNumber evidence="6">2.2.1.9</ecNumber>
    </recommendedName>
    <alternativeName>
        <fullName evidence="6">Menaquinone biosynthesis protein MenD</fullName>
    </alternativeName>
</protein>
<dbReference type="HAMAP" id="MF_01659">
    <property type="entry name" value="MenD"/>
    <property type="match status" value="1"/>
</dbReference>
<dbReference type="CDD" id="cd07037">
    <property type="entry name" value="TPP_PYR_MenD"/>
    <property type="match status" value="1"/>
</dbReference>
<comment type="caution">
    <text evidence="9">The sequence shown here is derived from an EMBL/GenBank/DDBJ whole genome shotgun (WGS) entry which is preliminary data.</text>
</comment>
<evidence type="ECO:0000259" key="7">
    <source>
        <dbReference type="Pfam" id="PF02775"/>
    </source>
</evidence>
<dbReference type="EMBL" id="JAVTTP010000001">
    <property type="protein sequence ID" value="MDT7830139.1"/>
    <property type="molecule type" value="Genomic_DNA"/>
</dbReference>
<comment type="catalytic activity">
    <reaction evidence="6">
        <text>isochorismate + 2-oxoglutarate + H(+) = 5-enolpyruvoyl-6-hydroxy-2-succinyl-cyclohex-3-ene-1-carboxylate + CO2</text>
        <dbReference type="Rhea" id="RHEA:25593"/>
        <dbReference type="ChEBI" id="CHEBI:15378"/>
        <dbReference type="ChEBI" id="CHEBI:16526"/>
        <dbReference type="ChEBI" id="CHEBI:16810"/>
        <dbReference type="ChEBI" id="CHEBI:29780"/>
        <dbReference type="ChEBI" id="CHEBI:58818"/>
        <dbReference type="EC" id="2.2.1.9"/>
    </reaction>
</comment>
<organism evidence="9 10">
    <name type="scientific">Pricia mediterranea</name>
    <dbReference type="NCBI Taxonomy" id="3076079"/>
    <lineage>
        <taxon>Bacteria</taxon>
        <taxon>Pseudomonadati</taxon>
        <taxon>Bacteroidota</taxon>
        <taxon>Flavobacteriia</taxon>
        <taxon>Flavobacteriales</taxon>
        <taxon>Flavobacteriaceae</taxon>
        <taxon>Pricia</taxon>
    </lineage>
</organism>
<keyword evidence="5 6" id="KW-0464">Manganese</keyword>
<evidence type="ECO:0000259" key="8">
    <source>
        <dbReference type="Pfam" id="PF02776"/>
    </source>
</evidence>
<keyword evidence="3 6" id="KW-0460">Magnesium</keyword>
<evidence type="ECO:0000256" key="6">
    <source>
        <dbReference type="HAMAP-Rule" id="MF_01659"/>
    </source>
</evidence>
<evidence type="ECO:0000256" key="1">
    <source>
        <dbReference type="ARBA" id="ARBA00022679"/>
    </source>
</evidence>
<dbReference type="GO" id="GO:0070204">
    <property type="term" value="F:2-succinyl-5-enolpyruvyl-6-hydroxy-3-cyclohexene-1-carboxylic-acid synthase activity"/>
    <property type="evidence" value="ECO:0007669"/>
    <property type="project" value="UniProtKB-EC"/>
</dbReference>